<dbReference type="EMBL" id="UPXZ01000024">
    <property type="protein sequence ID" value="VBB45286.1"/>
    <property type="molecule type" value="Genomic_DNA"/>
</dbReference>
<feature type="transmembrane region" description="Helical" evidence="1">
    <location>
        <begin position="58"/>
        <end position="80"/>
    </location>
</feature>
<feature type="transmembrane region" description="Helical" evidence="1">
    <location>
        <begin position="162"/>
        <end position="180"/>
    </location>
</feature>
<organism evidence="3">
    <name type="scientific">uncultured Paludibacter sp</name>
    <dbReference type="NCBI Taxonomy" id="497635"/>
    <lineage>
        <taxon>Bacteria</taxon>
        <taxon>Pseudomonadati</taxon>
        <taxon>Bacteroidota</taxon>
        <taxon>Bacteroidia</taxon>
        <taxon>Bacteroidales</taxon>
        <taxon>Paludibacteraceae</taxon>
        <taxon>Paludibacter</taxon>
        <taxon>environmental samples</taxon>
    </lineage>
</organism>
<dbReference type="PANTHER" id="PTHR14969:SF13">
    <property type="entry name" value="AT30094P"/>
    <property type="match status" value="1"/>
</dbReference>
<feature type="transmembrane region" description="Helical" evidence="1">
    <location>
        <begin position="138"/>
        <end position="156"/>
    </location>
</feature>
<dbReference type="InterPro" id="IPR036938">
    <property type="entry name" value="PAP2/HPO_sf"/>
</dbReference>
<dbReference type="SMART" id="SM00014">
    <property type="entry name" value="acidPPc"/>
    <property type="match status" value="1"/>
</dbReference>
<sequence>MEIIHYLDSIDKQWLLALNNDYPAFWDNLMLLISAKLVWIPFYAAILFVVIKKWKKESWWIVLGLILCIVIADQTASGVLKNVVQRLRPSRDPSIQDMVVLVNNYKAGGYSFVSSHAANSFGLALLTSLLFKNRIYTIVVLLWAALVAYSRVFLGVHYPGDVLGGAIVGVFAALFVYWLIKKLHPVLFRDSNQDKIYYNIPILTLLATLVTFLIYSAAV</sequence>
<name>A0A653AB49_9BACT</name>
<evidence type="ECO:0000313" key="3">
    <source>
        <dbReference type="EMBL" id="VBB45286.1"/>
    </source>
</evidence>
<keyword evidence="1" id="KW-0472">Membrane</keyword>
<proteinExistence type="predicted"/>
<gene>
    <name evidence="3" type="ORF">TRIP_D300164</name>
</gene>
<evidence type="ECO:0000259" key="2">
    <source>
        <dbReference type="SMART" id="SM00014"/>
    </source>
</evidence>
<accession>A0A653AB49</accession>
<dbReference type="SUPFAM" id="SSF48317">
    <property type="entry name" value="Acid phosphatase/Vanadium-dependent haloperoxidase"/>
    <property type="match status" value="1"/>
</dbReference>
<keyword evidence="1" id="KW-0812">Transmembrane</keyword>
<evidence type="ECO:0000256" key="1">
    <source>
        <dbReference type="SAM" id="Phobius"/>
    </source>
</evidence>
<dbReference type="AlphaFoldDB" id="A0A653AB49"/>
<dbReference type="Gene3D" id="1.20.144.10">
    <property type="entry name" value="Phosphatidic acid phosphatase type 2/haloperoxidase"/>
    <property type="match status" value="1"/>
</dbReference>
<dbReference type="Pfam" id="PF01569">
    <property type="entry name" value="PAP2"/>
    <property type="match status" value="1"/>
</dbReference>
<feature type="domain" description="Phosphatidic acid phosphatase type 2/haloperoxidase" evidence="2">
    <location>
        <begin position="61"/>
        <end position="177"/>
    </location>
</feature>
<feature type="transmembrane region" description="Helical" evidence="1">
    <location>
        <begin position="196"/>
        <end position="218"/>
    </location>
</feature>
<feature type="transmembrane region" description="Helical" evidence="1">
    <location>
        <begin position="107"/>
        <end position="131"/>
    </location>
</feature>
<dbReference type="CDD" id="cd03395">
    <property type="entry name" value="PAP2_like_4"/>
    <property type="match status" value="1"/>
</dbReference>
<dbReference type="PANTHER" id="PTHR14969">
    <property type="entry name" value="SPHINGOSINE-1-PHOSPHATE PHOSPHOHYDROLASE"/>
    <property type="match status" value="1"/>
</dbReference>
<feature type="transmembrane region" description="Helical" evidence="1">
    <location>
        <begin position="29"/>
        <end position="51"/>
    </location>
</feature>
<keyword evidence="1" id="KW-1133">Transmembrane helix</keyword>
<protein>
    <submittedName>
        <fullName evidence="3">Phosphoesterase PA-phosphatase related protein</fullName>
    </submittedName>
</protein>
<reference evidence="3" key="1">
    <citation type="submission" date="2018-07" db="EMBL/GenBank/DDBJ databases">
        <authorList>
            <consortium name="Genoscope - CEA"/>
            <person name="William W."/>
        </authorList>
    </citation>
    <scope>NUCLEOTIDE SEQUENCE</scope>
    <source>
        <strain evidence="3">IK1</strain>
    </source>
</reference>
<dbReference type="InterPro" id="IPR000326">
    <property type="entry name" value="PAP2/HPO"/>
</dbReference>